<evidence type="ECO:0000256" key="3">
    <source>
        <dbReference type="ARBA" id="ARBA00020975"/>
    </source>
</evidence>
<evidence type="ECO:0000256" key="1">
    <source>
        <dbReference type="ARBA" id="ARBA00004395"/>
    </source>
</evidence>
<dbReference type="EMBL" id="JBJJXI010000158">
    <property type="protein sequence ID" value="KAL3385269.1"/>
    <property type="molecule type" value="Genomic_DNA"/>
</dbReference>
<keyword evidence="7" id="KW-0472">Membrane</keyword>
<evidence type="ECO:0000256" key="8">
    <source>
        <dbReference type="ARBA" id="ARBA00031340"/>
    </source>
</evidence>
<dbReference type="SMART" id="SM00762">
    <property type="entry name" value="Cog4"/>
    <property type="match status" value="1"/>
</dbReference>
<dbReference type="Pfam" id="PF08318">
    <property type="entry name" value="COG4_m"/>
    <property type="match status" value="1"/>
</dbReference>
<dbReference type="FunFam" id="1.10.287.1060:FF:000014">
    <property type="entry name" value="conserved oligomeric Golgi complex subunit 4"/>
    <property type="match status" value="1"/>
</dbReference>
<comment type="similarity">
    <text evidence="2">Belongs to the COG4 family.</text>
</comment>
<evidence type="ECO:0000256" key="4">
    <source>
        <dbReference type="ARBA" id="ARBA00022448"/>
    </source>
</evidence>
<accession>A0ABD2VXE5</accession>
<reference evidence="10 11" key="1">
    <citation type="journal article" date="2024" name="bioRxiv">
        <title>A reference genome for Trichogramma kaykai: A tiny desert-dwelling parasitoid wasp with competing sex-ratio distorters.</title>
        <authorList>
            <person name="Culotta J."/>
            <person name="Lindsey A.R."/>
        </authorList>
    </citation>
    <scope>NUCLEOTIDE SEQUENCE [LARGE SCALE GENOMIC DNA]</scope>
    <source>
        <strain evidence="10 11">KSX58</strain>
    </source>
</reference>
<dbReference type="Pfam" id="PF20663">
    <property type="entry name" value="COG4_N"/>
    <property type="match status" value="1"/>
</dbReference>
<dbReference type="InterPro" id="IPR048680">
    <property type="entry name" value="COG4_N"/>
</dbReference>
<comment type="subcellular location">
    <subcellularLocation>
        <location evidence="1">Golgi apparatus membrane</location>
        <topology evidence="1">Peripheral membrane protein</topology>
    </subcellularLocation>
</comment>
<dbReference type="InterPro" id="IPR048682">
    <property type="entry name" value="COG4"/>
</dbReference>
<dbReference type="AlphaFoldDB" id="A0ABD2VXE5"/>
<keyword evidence="4" id="KW-0813">Transport</keyword>
<keyword evidence="11" id="KW-1185">Reference proteome</keyword>
<gene>
    <name evidence="10" type="ORF">TKK_019050</name>
</gene>
<dbReference type="Gene3D" id="1.20.58.1970">
    <property type="match status" value="1"/>
</dbReference>
<evidence type="ECO:0000256" key="6">
    <source>
        <dbReference type="ARBA" id="ARBA00023034"/>
    </source>
</evidence>
<sequence>MPTINESSLIEDNLTNDLHKLQEDEVIVNQQLDQILMRHCHVEAKLQSIRKVLPNVAVVKAETEKFRDMIHHTNILAEKVSAKVRQLDLARSRVCECQSRVNDILDLQLCCEGVATALENEDYEQGAAHVHRFLLMDQQLLEKTADDVSGDHSSVTSSLATLQQAANNLRQVVDQKFDEAVKGEDLASVERFFKIFPLLGMYNEGITKFCSYLAIKLQVTSQKNLKAALDTRITDKRASVIYADTLTLLFEGIARIIEVHQPIIETYYGPGRLLTCAGILQKECDNQVKKIVFEFMKHRAISRKVQLINEHLRKQGVEKLEPKDLDILLSELTLMHARAELYNKFLRRRVFNDIEISTTDEQHRASLKNDFETIMKNSELARSMQELLGAYLALERYFMEESINKAIGMDALDQDQQTSSMIDDTFFIVKKCVKRSISSGSIDGVCAVINMACGLLENELSSQLKSRLRQGYPAGYLDLAQAYNALQTSFQHGRIQTSDTELARLMFLAYLNNAETSIEYVETLSRNLKIDIEQAFPNMQTKEKGKIESCLAGMKNVTFTLRTVVDYGLEQLRSSAIKPRINPWVDSFLTINHEADEEEILRHETDESFVQTLVMNLDGLLQVFKNSLMESNYNALIGILTTEVTIRLEKVIFKSSFNKIGGTILDNEIRALSNYFTSSTSWTVRDKFIRLQQIATILSVDKVEDVTEFCATDSISWRLSSAEVKKILLLRTDFRQEDIKRLKI</sequence>
<comment type="caution">
    <text evidence="10">The sequence shown here is derived from an EMBL/GenBank/DDBJ whole genome shotgun (WGS) entry which is preliminary data.</text>
</comment>
<dbReference type="PANTHER" id="PTHR24016">
    <property type="entry name" value="CONSERVED OLIGOMERIC GOLGI COMPLEX SUBUNIT 4"/>
    <property type="match status" value="1"/>
</dbReference>
<dbReference type="Gene3D" id="1.10.287.1060">
    <property type="entry name" value="ESAT-6-like"/>
    <property type="match status" value="1"/>
</dbReference>
<evidence type="ECO:0000256" key="7">
    <source>
        <dbReference type="ARBA" id="ARBA00023136"/>
    </source>
</evidence>
<evidence type="ECO:0000313" key="10">
    <source>
        <dbReference type="EMBL" id="KAL3385269.1"/>
    </source>
</evidence>
<dbReference type="Proteomes" id="UP001627154">
    <property type="component" value="Unassembled WGS sequence"/>
</dbReference>
<evidence type="ECO:0000256" key="5">
    <source>
        <dbReference type="ARBA" id="ARBA00022927"/>
    </source>
</evidence>
<evidence type="ECO:0000313" key="11">
    <source>
        <dbReference type="Proteomes" id="UP001627154"/>
    </source>
</evidence>
<proteinExistence type="inferred from homology"/>
<evidence type="ECO:0000259" key="9">
    <source>
        <dbReference type="SMART" id="SM00762"/>
    </source>
</evidence>
<dbReference type="InterPro" id="IPR048684">
    <property type="entry name" value="COG4_C"/>
</dbReference>
<name>A0ABD2VXE5_9HYME</name>
<dbReference type="GO" id="GO:0000139">
    <property type="term" value="C:Golgi membrane"/>
    <property type="evidence" value="ECO:0007669"/>
    <property type="project" value="UniProtKB-SubCell"/>
</dbReference>
<dbReference type="PANTHER" id="PTHR24016:SF0">
    <property type="entry name" value="CONSERVED OLIGOMERIC GOLGI COMPLEX SUBUNIT 4"/>
    <property type="match status" value="1"/>
</dbReference>
<organism evidence="10 11">
    <name type="scientific">Trichogramma kaykai</name>
    <dbReference type="NCBI Taxonomy" id="54128"/>
    <lineage>
        <taxon>Eukaryota</taxon>
        <taxon>Metazoa</taxon>
        <taxon>Ecdysozoa</taxon>
        <taxon>Arthropoda</taxon>
        <taxon>Hexapoda</taxon>
        <taxon>Insecta</taxon>
        <taxon>Pterygota</taxon>
        <taxon>Neoptera</taxon>
        <taxon>Endopterygota</taxon>
        <taxon>Hymenoptera</taxon>
        <taxon>Apocrita</taxon>
        <taxon>Proctotrupomorpha</taxon>
        <taxon>Chalcidoidea</taxon>
        <taxon>Trichogrammatidae</taxon>
        <taxon>Trichogramma</taxon>
    </lineage>
</organism>
<protein>
    <recommendedName>
        <fullName evidence="3">Conserved oligomeric Golgi complex subunit 4</fullName>
    </recommendedName>
    <alternativeName>
        <fullName evidence="8">Component of oligomeric Golgi complex 4</fullName>
    </alternativeName>
</protein>
<feature type="domain" description="COG4 transport protein middle alpha-helical bundle" evidence="9">
    <location>
        <begin position="162"/>
        <end position="469"/>
    </location>
</feature>
<keyword evidence="6" id="KW-0333">Golgi apparatus</keyword>
<dbReference type="InterPro" id="IPR013167">
    <property type="entry name" value="COG4_M"/>
</dbReference>
<dbReference type="Pfam" id="PF20662">
    <property type="entry name" value="COG4_C"/>
    <property type="match status" value="1"/>
</dbReference>
<keyword evidence="5" id="KW-0653">Protein transport</keyword>
<dbReference type="GO" id="GO:0015031">
    <property type="term" value="P:protein transport"/>
    <property type="evidence" value="ECO:0007669"/>
    <property type="project" value="UniProtKB-KW"/>
</dbReference>
<evidence type="ECO:0000256" key="2">
    <source>
        <dbReference type="ARBA" id="ARBA00009215"/>
    </source>
</evidence>